<gene>
    <name evidence="5" type="ORF">SAMN02745249_01568</name>
</gene>
<feature type="coiled-coil region" evidence="3">
    <location>
        <begin position="164"/>
        <end position="247"/>
    </location>
</feature>
<dbReference type="PROSITE" id="PS50893">
    <property type="entry name" value="ABC_TRANSPORTER_2"/>
    <property type="match status" value="1"/>
</dbReference>
<keyword evidence="1" id="KW-0547">Nucleotide-binding</keyword>
<evidence type="ECO:0000313" key="5">
    <source>
        <dbReference type="EMBL" id="SHE98562.1"/>
    </source>
</evidence>
<dbReference type="EMBL" id="FQUF01000024">
    <property type="protein sequence ID" value="SHE98562.1"/>
    <property type="molecule type" value="Genomic_DNA"/>
</dbReference>
<keyword evidence="6" id="KW-1185">Reference proteome</keyword>
<evidence type="ECO:0000259" key="4">
    <source>
        <dbReference type="PROSITE" id="PS50893"/>
    </source>
</evidence>
<reference evidence="5 6" key="1">
    <citation type="submission" date="2016-11" db="EMBL/GenBank/DDBJ databases">
        <authorList>
            <person name="Jaros S."/>
            <person name="Januszkiewicz K."/>
            <person name="Wedrychowicz H."/>
        </authorList>
    </citation>
    <scope>NUCLEOTIDE SEQUENCE [LARGE SCALE GENOMIC DNA]</scope>
    <source>
        <strain evidence="5 6">DSM 15692</strain>
    </source>
</reference>
<dbReference type="InterPro" id="IPR051309">
    <property type="entry name" value="ABCF_ATPase"/>
</dbReference>
<dbReference type="Pfam" id="PF12848">
    <property type="entry name" value="ABC_tran_Xtn"/>
    <property type="match status" value="1"/>
</dbReference>
<keyword evidence="3" id="KW-0175">Coiled coil</keyword>
<keyword evidence="2 5" id="KW-0067">ATP-binding</keyword>
<feature type="domain" description="ABC transporter" evidence="4">
    <location>
        <begin position="272"/>
        <end position="481"/>
    </location>
</feature>
<dbReference type="AlphaFoldDB" id="A0A1M4XZA2"/>
<dbReference type="SUPFAM" id="SSF52540">
    <property type="entry name" value="P-loop containing nucleoside triphosphate hydrolases"/>
    <property type="match status" value="2"/>
</dbReference>
<dbReference type="GO" id="GO:0016887">
    <property type="term" value="F:ATP hydrolysis activity"/>
    <property type="evidence" value="ECO:0007669"/>
    <property type="project" value="InterPro"/>
</dbReference>
<protein>
    <submittedName>
        <fullName evidence="5">Macrolide transport system ATP-binding/permease protein</fullName>
    </submittedName>
</protein>
<dbReference type="RefSeq" id="WP_073298305.1">
    <property type="nucleotide sequence ID" value="NZ_FQUF01000024.1"/>
</dbReference>
<name>A0A1M4XZA2_9LACT</name>
<dbReference type="InterPro" id="IPR017871">
    <property type="entry name" value="ABC_transporter-like_CS"/>
</dbReference>
<dbReference type="GO" id="GO:0005524">
    <property type="term" value="F:ATP binding"/>
    <property type="evidence" value="ECO:0007669"/>
    <property type="project" value="UniProtKB-KW"/>
</dbReference>
<dbReference type="PANTHER" id="PTHR42855">
    <property type="entry name" value="ABC TRANSPORTER ATP-BINDING SUBUNIT"/>
    <property type="match status" value="1"/>
</dbReference>
<proteinExistence type="predicted"/>
<dbReference type="InterPro" id="IPR032781">
    <property type="entry name" value="ABC_tran_Xtn"/>
</dbReference>
<dbReference type="CDD" id="cd03221">
    <property type="entry name" value="ABCF_EF-3"/>
    <property type="match status" value="2"/>
</dbReference>
<evidence type="ECO:0000256" key="2">
    <source>
        <dbReference type="ARBA" id="ARBA00022840"/>
    </source>
</evidence>
<dbReference type="Pfam" id="PF00005">
    <property type="entry name" value="ABC_tran"/>
    <property type="match status" value="2"/>
</dbReference>
<accession>A0A1M4XZA2</accession>
<dbReference type="Proteomes" id="UP000184128">
    <property type="component" value="Unassembled WGS sequence"/>
</dbReference>
<evidence type="ECO:0000313" key="6">
    <source>
        <dbReference type="Proteomes" id="UP000184128"/>
    </source>
</evidence>
<organism evidence="5 6">
    <name type="scientific">Atopostipes suicloacalis DSM 15692</name>
    <dbReference type="NCBI Taxonomy" id="1121025"/>
    <lineage>
        <taxon>Bacteria</taxon>
        <taxon>Bacillati</taxon>
        <taxon>Bacillota</taxon>
        <taxon>Bacilli</taxon>
        <taxon>Lactobacillales</taxon>
        <taxon>Carnobacteriaceae</taxon>
        <taxon>Atopostipes</taxon>
    </lineage>
</organism>
<dbReference type="InterPro" id="IPR027417">
    <property type="entry name" value="P-loop_NTPase"/>
</dbReference>
<sequence>MNAINIQHLKVSIGIRDLLDLKDLRVDSNQKIGLIGKNGSGKTTLFKALLGEVETDISRFSVSGTIGMLPQLKQTNTYKSGGEVSQDYFVRILTQSPNILLADEPTTNLDTSHVEWVEKKLQDFQGMLLLISHDRTLLDNVCETIWELEEGQITEYPGNYSNYLEQKENEKKYQQKEYEKFKQKEQQLEEAIIQKDRQAERATKAPKNLSSSEARIKGAKPYFAKLQKGLHQNRKALQTRLEKLEEVERPKEEMSLKMTLPNVQAFKNKIILRAEKVVGQVENKKLWQPATFFVKGGDKVGIIGPNGSGKTTFLKKIIEKSDKNLYLSPAVKIGYFAQDMDVLDSTKTILENVKESSKQNETLIRTVLARLGFPNEDVYKKVNVLSGGEKVKASLAKIFVSDCNTLILDEPTNFLDIYALDALEELLKEYEGTILFVSHDRQFISNIATQLLIFEENQLIFFEGDYEEYHNWDHQKERDLVAEQLTKIELAITTVLSKLGDSMLTEDEKNVLEEEFKKLIKKKTMLEEEA</sequence>
<evidence type="ECO:0000256" key="3">
    <source>
        <dbReference type="SAM" id="Coils"/>
    </source>
</evidence>
<evidence type="ECO:0000256" key="1">
    <source>
        <dbReference type="ARBA" id="ARBA00022741"/>
    </source>
</evidence>
<dbReference type="PROSITE" id="PS00211">
    <property type="entry name" value="ABC_TRANSPORTER_1"/>
    <property type="match status" value="1"/>
</dbReference>
<dbReference type="Gene3D" id="3.40.50.300">
    <property type="entry name" value="P-loop containing nucleotide triphosphate hydrolases"/>
    <property type="match status" value="3"/>
</dbReference>
<dbReference type="PANTHER" id="PTHR42855:SF2">
    <property type="entry name" value="DRUG RESISTANCE ABC TRANSPORTER,ATP-BINDING PROTEIN"/>
    <property type="match status" value="1"/>
</dbReference>
<dbReference type="SMART" id="SM00382">
    <property type="entry name" value="AAA"/>
    <property type="match status" value="2"/>
</dbReference>
<dbReference type="InterPro" id="IPR003593">
    <property type="entry name" value="AAA+_ATPase"/>
</dbReference>
<dbReference type="InterPro" id="IPR003439">
    <property type="entry name" value="ABC_transporter-like_ATP-bd"/>
</dbReference>
<dbReference type="STRING" id="1121025.SAMN02745249_01568"/>
<dbReference type="OrthoDB" id="9760950at2"/>
<dbReference type="NCBIfam" id="NF000355">
    <property type="entry name" value="ribo_prot_ABC_F"/>
    <property type="match status" value="1"/>
</dbReference>